<keyword evidence="1" id="KW-0812">Transmembrane</keyword>
<comment type="caution">
    <text evidence="2">The sequence shown here is derived from an EMBL/GenBank/DDBJ whole genome shotgun (WGS) entry which is preliminary data.</text>
</comment>
<accession>A0ABD5LZF1</accession>
<evidence type="ECO:0008006" key="4">
    <source>
        <dbReference type="Google" id="ProtNLM"/>
    </source>
</evidence>
<organism evidence="2 3">
    <name type="scientific">Halorubrum miltondacostae</name>
    <dbReference type="NCBI Taxonomy" id="3076378"/>
    <lineage>
        <taxon>Archaea</taxon>
        <taxon>Methanobacteriati</taxon>
        <taxon>Methanobacteriota</taxon>
        <taxon>Stenosarchaea group</taxon>
        <taxon>Halobacteria</taxon>
        <taxon>Halobacteriales</taxon>
        <taxon>Haloferacaceae</taxon>
        <taxon>Halorubrum</taxon>
    </lineage>
</organism>
<keyword evidence="3" id="KW-1185">Reference proteome</keyword>
<dbReference type="RefSeq" id="WP_371159426.1">
    <property type="nucleotide sequence ID" value="NZ_JBEDNX010000010.1"/>
</dbReference>
<evidence type="ECO:0000313" key="2">
    <source>
        <dbReference type="EMBL" id="MEZ3162562.1"/>
    </source>
</evidence>
<dbReference type="Proteomes" id="UP001567572">
    <property type="component" value="Unassembled WGS sequence"/>
</dbReference>
<protein>
    <recommendedName>
        <fullName evidence="4">S26 family signal peptidase</fullName>
    </recommendedName>
</protein>
<proteinExistence type="predicted"/>
<keyword evidence="1" id="KW-1133">Transmembrane helix</keyword>
<gene>
    <name evidence="2" type="ORF">ABNG04_01505</name>
</gene>
<name>A0ABD5LZF1_9EURY</name>
<feature type="transmembrane region" description="Helical" evidence="1">
    <location>
        <begin position="24"/>
        <end position="45"/>
    </location>
</feature>
<sequence length="102" mass="10738">MTDENAQNTATEGSWSEDIPWRNIANAAGVVLLVAVMIPFVVFAVPQVVGADQSYVVLLGSIESARSPGDVIIVNSVPASAIERNDVITFGGQDGDTPTTHR</sequence>
<dbReference type="EMBL" id="JBEDNY010000001">
    <property type="protein sequence ID" value="MEZ3162562.1"/>
    <property type="molecule type" value="Genomic_DNA"/>
</dbReference>
<dbReference type="AlphaFoldDB" id="A0ABD5LZF1"/>
<reference evidence="2 3" key="1">
    <citation type="submission" date="2024-06" db="EMBL/GenBank/DDBJ databases">
        <title>Halorubrum miltondacostae sp. nov., a potential PHA producer isolated from an inland solar saltern in Rio Maior, Portugal.</title>
        <authorList>
            <person name="Albuquerque L."/>
            <person name="Viver T."/>
            <person name="Barroso C."/>
            <person name="Claudino R."/>
            <person name="Galvan M."/>
            <person name="Simoes G."/>
            <person name="Lobo Da Cunha A."/>
            <person name="Egas C."/>
        </authorList>
    </citation>
    <scope>NUCLEOTIDE SEQUENCE [LARGE SCALE GENOMIC DNA]</scope>
    <source>
        <strain evidence="2 3">RMP-11</strain>
    </source>
</reference>
<evidence type="ECO:0000313" key="3">
    <source>
        <dbReference type="Proteomes" id="UP001567572"/>
    </source>
</evidence>
<evidence type="ECO:0000256" key="1">
    <source>
        <dbReference type="SAM" id="Phobius"/>
    </source>
</evidence>
<keyword evidence="1" id="KW-0472">Membrane</keyword>